<evidence type="ECO:0000256" key="4">
    <source>
        <dbReference type="ARBA" id="ARBA00023002"/>
    </source>
</evidence>
<keyword evidence="4" id="KW-0560">Oxidoreductase</keyword>
<keyword evidence="9" id="KW-1185">Reference proteome</keyword>
<evidence type="ECO:0000256" key="2">
    <source>
        <dbReference type="ARBA" id="ARBA00013012"/>
    </source>
</evidence>
<comment type="similarity">
    <text evidence="1">Belongs to the isocitrate and isopropylmalate dehydrogenases family.</text>
</comment>
<dbReference type="Gene3D" id="3.40.718.10">
    <property type="entry name" value="Isopropylmalate Dehydrogenase"/>
    <property type="match status" value="1"/>
</dbReference>
<reference evidence="8" key="1">
    <citation type="submission" date="2022-03" db="EMBL/GenBank/DDBJ databases">
        <authorList>
            <person name="Lindestad O."/>
        </authorList>
    </citation>
    <scope>NUCLEOTIDE SEQUENCE</scope>
</reference>
<organism evidence="8 9">
    <name type="scientific">Pararge aegeria aegeria</name>
    <dbReference type="NCBI Taxonomy" id="348720"/>
    <lineage>
        <taxon>Eukaryota</taxon>
        <taxon>Metazoa</taxon>
        <taxon>Ecdysozoa</taxon>
        <taxon>Arthropoda</taxon>
        <taxon>Hexapoda</taxon>
        <taxon>Insecta</taxon>
        <taxon>Pterygota</taxon>
        <taxon>Neoptera</taxon>
        <taxon>Endopterygota</taxon>
        <taxon>Lepidoptera</taxon>
        <taxon>Glossata</taxon>
        <taxon>Ditrysia</taxon>
        <taxon>Papilionoidea</taxon>
        <taxon>Nymphalidae</taxon>
        <taxon>Satyrinae</taxon>
        <taxon>Satyrini</taxon>
        <taxon>Parargina</taxon>
        <taxon>Pararge</taxon>
    </lineage>
</organism>
<dbReference type="EMBL" id="CAKXAJ010026149">
    <property type="protein sequence ID" value="CAH2258727.1"/>
    <property type="molecule type" value="Genomic_DNA"/>
</dbReference>
<dbReference type="SUPFAM" id="SSF53659">
    <property type="entry name" value="Isocitrate/Isopropylmalate dehydrogenase-like"/>
    <property type="match status" value="1"/>
</dbReference>
<gene>
    <name evidence="8" type="primary">jg5407</name>
    <name evidence="8" type="ORF">PAEG_LOCUS23403</name>
</gene>
<dbReference type="GO" id="GO:0005739">
    <property type="term" value="C:mitochondrion"/>
    <property type="evidence" value="ECO:0007669"/>
    <property type="project" value="TreeGrafter"/>
</dbReference>
<evidence type="ECO:0000259" key="7">
    <source>
        <dbReference type="Pfam" id="PF00180"/>
    </source>
</evidence>
<accession>A0A8S4SC99</accession>
<dbReference type="PANTHER" id="PTHR11835">
    <property type="entry name" value="DECARBOXYLATING DEHYDROGENASES-ISOCITRATE, ISOPROPYLMALATE, TARTRATE"/>
    <property type="match status" value="1"/>
</dbReference>
<dbReference type="EC" id="1.1.1.41" evidence="2"/>
<comment type="caution">
    <text evidence="8">The sequence shown here is derived from an EMBL/GenBank/DDBJ whole genome shotgun (WGS) entry which is preliminary data.</text>
</comment>
<evidence type="ECO:0000256" key="1">
    <source>
        <dbReference type="ARBA" id="ARBA00007769"/>
    </source>
</evidence>
<evidence type="ECO:0000313" key="8">
    <source>
        <dbReference type="EMBL" id="CAH2258727.1"/>
    </source>
</evidence>
<evidence type="ECO:0000256" key="6">
    <source>
        <dbReference type="ARBA" id="ARBA00042862"/>
    </source>
</evidence>
<dbReference type="GO" id="GO:0004449">
    <property type="term" value="F:isocitrate dehydrogenase (NAD+) activity"/>
    <property type="evidence" value="ECO:0007669"/>
    <property type="project" value="UniProtKB-EC"/>
</dbReference>
<dbReference type="GO" id="GO:0006102">
    <property type="term" value="P:isocitrate metabolic process"/>
    <property type="evidence" value="ECO:0007669"/>
    <property type="project" value="TreeGrafter"/>
</dbReference>
<name>A0A8S4SC99_9NEOP</name>
<sequence length="90" mass="9695">MALETQTKCPVIILEVHGTAPDIAGKDMANPTALLLSAIMMLRHLQLNDHADRVQNACYEVLREGKSLTGDLGGTGKCSEYTNAIISKLN</sequence>
<evidence type="ECO:0000256" key="5">
    <source>
        <dbReference type="ARBA" id="ARBA00042642"/>
    </source>
</evidence>
<dbReference type="OrthoDB" id="10261637at2759"/>
<evidence type="ECO:0000313" key="9">
    <source>
        <dbReference type="Proteomes" id="UP000838756"/>
    </source>
</evidence>
<proteinExistence type="inferred from homology"/>
<protein>
    <recommendedName>
        <fullName evidence="2">isocitrate dehydrogenase (NAD(+))</fullName>
        <ecNumber evidence="2">1.1.1.41</ecNumber>
    </recommendedName>
    <alternativeName>
        <fullName evidence="6">Isocitric dehydrogenase subunit alpha</fullName>
    </alternativeName>
    <alternativeName>
        <fullName evidence="5">NAD(+)-specific ICDH subunit alpha</fullName>
    </alternativeName>
</protein>
<dbReference type="AlphaFoldDB" id="A0A8S4SC99"/>
<keyword evidence="3" id="KW-0816">Tricarboxylic acid cycle</keyword>
<feature type="domain" description="Isopropylmalate dehydrogenase-like" evidence="7">
    <location>
        <begin position="12"/>
        <end position="85"/>
    </location>
</feature>
<dbReference type="Pfam" id="PF00180">
    <property type="entry name" value="Iso_dh"/>
    <property type="match status" value="1"/>
</dbReference>
<dbReference type="Proteomes" id="UP000838756">
    <property type="component" value="Unassembled WGS sequence"/>
</dbReference>
<dbReference type="GO" id="GO:0006099">
    <property type="term" value="P:tricarboxylic acid cycle"/>
    <property type="evidence" value="ECO:0007669"/>
    <property type="project" value="UniProtKB-KW"/>
</dbReference>
<evidence type="ECO:0000256" key="3">
    <source>
        <dbReference type="ARBA" id="ARBA00022532"/>
    </source>
</evidence>
<dbReference type="PANTHER" id="PTHR11835:SF34">
    <property type="entry name" value="ISOCITRATE DEHYDROGENASE [NAD] SUBUNIT ALPHA, MITOCHONDRIAL"/>
    <property type="match status" value="1"/>
</dbReference>
<dbReference type="InterPro" id="IPR024084">
    <property type="entry name" value="IsoPropMal-DH-like_dom"/>
</dbReference>